<accession>A0A9D1Q1L1</accession>
<keyword evidence="6" id="KW-0812">Transmembrane</keyword>
<evidence type="ECO:0000313" key="9">
    <source>
        <dbReference type="Proteomes" id="UP000823990"/>
    </source>
</evidence>
<evidence type="ECO:0000256" key="4">
    <source>
        <dbReference type="ARBA" id="ARBA00022777"/>
    </source>
</evidence>
<evidence type="ECO:0000256" key="2">
    <source>
        <dbReference type="ARBA" id="ARBA00012438"/>
    </source>
</evidence>
<dbReference type="GO" id="GO:0000155">
    <property type="term" value="F:phosphorelay sensor kinase activity"/>
    <property type="evidence" value="ECO:0007669"/>
    <property type="project" value="InterPro"/>
</dbReference>
<dbReference type="PANTHER" id="PTHR43547">
    <property type="entry name" value="TWO-COMPONENT HISTIDINE KINASE"/>
    <property type="match status" value="1"/>
</dbReference>
<dbReference type="Pfam" id="PF00512">
    <property type="entry name" value="HisKA"/>
    <property type="match status" value="1"/>
</dbReference>
<dbReference type="Proteomes" id="UP000823990">
    <property type="component" value="Unassembled WGS sequence"/>
</dbReference>
<feature type="transmembrane region" description="Helical" evidence="6">
    <location>
        <begin position="175"/>
        <end position="198"/>
    </location>
</feature>
<dbReference type="InterPro" id="IPR036097">
    <property type="entry name" value="HisK_dim/P_sf"/>
</dbReference>
<dbReference type="AlphaFoldDB" id="A0A9D1Q1L1"/>
<dbReference type="InterPro" id="IPR005467">
    <property type="entry name" value="His_kinase_dom"/>
</dbReference>
<comment type="caution">
    <text evidence="8">The sequence shown here is derived from an EMBL/GenBank/DDBJ whole genome shotgun (WGS) entry which is preliminary data.</text>
</comment>
<dbReference type="Gene3D" id="1.10.287.130">
    <property type="match status" value="1"/>
</dbReference>
<dbReference type="InterPro" id="IPR036890">
    <property type="entry name" value="HATPase_C_sf"/>
</dbReference>
<name>A0A9D1Q1L1_9FIRM</name>
<keyword evidence="6" id="KW-1133">Transmembrane helix</keyword>
<comment type="catalytic activity">
    <reaction evidence="1">
        <text>ATP + protein L-histidine = ADP + protein N-phospho-L-histidine.</text>
        <dbReference type="EC" id="2.7.13.3"/>
    </reaction>
</comment>
<dbReference type="Gene3D" id="3.30.565.10">
    <property type="entry name" value="Histidine kinase-like ATPase, C-terminal domain"/>
    <property type="match status" value="1"/>
</dbReference>
<dbReference type="SUPFAM" id="SSF55874">
    <property type="entry name" value="ATPase domain of HSP90 chaperone/DNA topoisomerase II/histidine kinase"/>
    <property type="match status" value="1"/>
</dbReference>
<evidence type="ECO:0000259" key="7">
    <source>
        <dbReference type="PROSITE" id="PS50109"/>
    </source>
</evidence>
<dbReference type="InterPro" id="IPR003594">
    <property type="entry name" value="HATPase_dom"/>
</dbReference>
<sequence>MAKTGGSGKEKKTTATSRLFRKMQLKFTAFVAAICVALVTVSFVALTIVNTVSMEMSVGDMMDEAIRVAIEDMERPAPSDDGPRPDCLVVIARPGDRPDEMLAFGSLGSDVELTESDAEELIRAAVSGETDVRINDLIVRVRTLVEYDEEGRFGVYAFYDFTDRYSIYVSQTLGMLFSFLALAIILTLFTYMMSGVMLSPVRDSLVRQKDLVANASHELKTPITIINANLDVIKNAPESADNGKWIDNIEAQTKRMNELIIEMLEMCSFESDAYRPEIKEFDLGEMAEGCCLSFEAACFEKGVSIKYEGEGDTVIRSDEKGWTKLVGILLDNAVKYSPDGGRISVRIERRKKQIFLYVGNDGEIPPEIRGRIFDRFYKAGDGSGSFGLGLSVAKVIVNGMNGTIECSSKGGRTVFTVAVPLKQEA</sequence>
<evidence type="ECO:0000256" key="3">
    <source>
        <dbReference type="ARBA" id="ARBA00022553"/>
    </source>
</evidence>
<evidence type="ECO:0000256" key="1">
    <source>
        <dbReference type="ARBA" id="ARBA00000085"/>
    </source>
</evidence>
<dbReference type="SMART" id="SM00387">
    <property type="entry name" value="HATPase_c"/>
    <property type="match status" value="1"/>
</dbReference>
<feature type="transmembrane region" description="Helical" evidence="6">
    <location>
        <begin position="27"/>
        <end position="49"/>
    </location>
</feature>
<dbReference type="InterPro" id="IPR003661">
    <property type="entry name" value="HisK_dim/P_dom"/>
</dbReference>
<organism evidence="8 9">
    <name type="scientific">Candidatus Protoclostridium stercorigallinarum</name>
    <dbReference type="NCBI Taxonomy" id="2838741"/>
    <lineage>
        <taxon>Bacteria</taxon>
        <taxon>Bacillati</taxon>
        <taxon>Bacillota</taxon>
        <taxon>Clostridia</taxon>
        <taxon>Candidatus Protoclostridium</taxon>
    </lineage>
</organism>
<dbReference type="SMART" id="SM00388">
    <property type="entry name" value="HisKA"/>
    <property type="match status" value="1"/>
</dbReference>
<dbReference type="EMBL" id="DXHS01000099">
    <property type="protein sequence ID" value="HIW02910.1"/>
    <property type="molecule type" value="Genomic_DNA"/>
</dbReference>
<keyword evidence="3" id="KW-0597">Phosphoprotein</keyword>
<dbReference type="CDD" id="cd00082">
    <property type="entry name" value="HisKA"/>
    <property type="match status" value="1"/>
</dbReference>
<evidence type="ECO:0000256" key="5">
    <source>
        <dbReference type="ARBA" id="ARBA00023012"/>
    </source>
</evidence>
<reference evidence="8" key="2">
    <citation type="submission" date="2021-04" db="EMBL/GenBank/DDBJ databases">
        <authorList>
            <person name="Gilroy R."/>
        </authorList>
    </citation>
    <scope>NUCLEOTIDE SEQUENCE</scope>
    <source>
        <strain evidence="8">12435</strain>
    </source>
</reference>
<protein>
    <recommendedName>
        <fullName evidence="2">histidine kinase</fullName>
        <ecNumber evidence="2">2.7.13.3</ecNumber>
    </recommendedName>
</protein>
<evidence type="ECO:0000256" key="6">
    <source>
        <dbReference type="SAM" id="Phobius"/>
    </source>
</evidence>
<dbReference type="PRINTS" id="PR00344">
    <property type="entry name" value="BCTRLSENSOR"/>
</dbReference>
<feature type="domain" description="Histidine kinase" evidence="7">
    <location>
        <begin position="214"/>
        <end position="423"/>
    </location>
</feature>
<keyword evidence="4 8" id="KW-0418">Kinase</keyword>
<dbReference type="PROSITE" id="PS50109">
    <property type="entry name" value="HIS_KIN"/>
    <property type="match status" value="1"/>
</dbReference>
<dbReference type="SUPFAM" id="SSF47384">
    <property type="entry name" value="Homodimeric domain of signal transducing histidine kinase"/>
    <property type="match status" value="1"/>
</dbReference>
<dbReference type="PANTHER" id="PTHR43547:SF2">
    <property type="entry name" value="HYBRID SIGNAL TRANSDUCTION HISTIDINE KINASE C"/>
    <property type="match status" value="1"/>
</dbReference>
<dbReference type="EC" id="2.7.13.3" evidence="2"/>
<dbReference type="InterPro" id="IPR004358">
    <property type="entry name" value="Sig_transdc_His_kin-like_C"/>
</dbReference>
<proteinExistence type="predicted"/>
<keyword evidence="4 8" id="KW-0808">Transferase</keyword>
<keyword evidence="6" id="KW-0472">Membrane</keyword>
<gene>
    <name evidence="8" type="ORF">H9892_06180</name>
</gene>
<reference evidence="8" key="1">
    <citation type="journal article" date="2021" name="PeerJ">
        <title>Extensive microbial diversity within the chicken gut microbiome revealed by metagenomics and culture.</title>
        <authorList>
            <person name="Gilroy R."/>
            <person name="Ravi A."/>
            <person name="Getino M."/>
            <person name="Pursley I."/>
            <person name="Horton D.L."/>
            <person name="Alikhan N.F."/>
            <person name="Baker D."/>
            <person name="Gharbi K."/>
            <person name="Hall N."/>
            <person name="Watson M."/>
            <person name="Adriaenssens E.M."/>
            <person name="Foster-Nyarko E."/>
            <person name="Jarju S."/>
            <person name="Secka A."/>
            <person name="Antonio M."/>
            <person name="Oren A."/>
            <person name="Chaudhuri R.R."/>
            <person name="La Ragione R."/>
            <person name="Hildebrand F."/>
            <person name="Pallen M.J."/>
        </authorList>
    </citation>
    <scope>NUCLEOTIDE SEQUENCE</scope>
    <source>
        <strain evidence="8">12435</strain>
    </source>
</reference>
<evidence type="ECO:0000313" key="8">
    <source>
        <dbReference type="EMBL" id="HIW02910.1"/>
    </source>
</evidence>
<dbReference type="Pfam" id="PF02518">
    <property type="entry name" value="HATPase_c"/>
    <property type="match status" value="1"/>
</dbReference>
<keyword evidence="5" id="KW-0902">Two-component regulatory system</keyword>